<sequence>MSLLRGNVAFRRYWSARLVSYTGDQLARTALLIAVYDRHGGGAVALLLLASTVPRLLGPLLGALADRFDQRRLMIGCDTVQALTYLAVALLAPPLPVLLALITAATTAATAFTPAGRSLLPRLVEREQLPAANAQLATGVNIGLAAGPAVGGLLLATLGLTTTLLVDAATFVLSALLIGGVRTLSTSGATRRHEPLHIVLRDGLRVVRGDSVVRAVSVGFLVMVMFAALDNLAIVPLGRAELGASEVLIGLLGTAYGVGMVLGPMCLARTGVHIRMDLVLYGALLALGAGTLVTGVSPVIAFALAGQAVAGVGAGWHNVAADTLIQQNVPADRLGVVFGTVYMFPYAAEALAYLVGAPLLAMVGPRWVLVISGLGVLATLGLIAALLTRALGLRLPTPQGRLLPTNG</sequence>
<dbReference type="CDD" id="cd06173">
    <property type="entry name" value="MFS_MefA_like"/>
    <property type="match status" value="1"/>
</dbReference>
<proteinExistence type="predicted"/>
<evidence type="ECO:0000313" key="9">
    <source>
        <dbReference type="EMBL" id="MBM0279016.1"/>
    </source>
</evidence>
<reference evidence="9 10" key="1">
    <citation type="submission" date="2021-01" db="EMBL/GenBank/DDBJ databases">
        <title>Draft genome sequence of Micromonospora sp. strain STR1s_6.</title>
        <authorList>
            <person name="Karlyshev A."/>
            <person name="Jawad R."/>
        </authorList>
    </citation>
    <scope>NUCLEOTIDE SEQUENCE [LARGE SCALE GENOMIC DNA]</scope>
    <source>
        <strain evidence="9 10">STR1S-6</strain>
    </source>
</reference>
<evidence type="ECO:0000256" key="5">
    <source>
        <dbReference type="ARBA" id="ARBA00022989"/>
    </source>
</evidence>
<feature type="transmembrane region" description="Helical" evidence="7">
    <location>
        <begin position="334"/>
        <end position="355"/>
    </location>
</feature>
<feature type="transmembrane region" description="Helical" evidence="7">
    <location>
        <begin position="211"/>
        <end position="235"/>
    </location>
</feature>
<accession>A0ABS1YPJ3</accession>
<name>A0ABS1YPJ3_9ACTN</name>
<dbReference type="RefSeq" id="WP_203151339.1">
    <property type="nucleotide sequence ID" value="NZ_JAEVHL010000228.1"/>
</dbReference>
<dbReference type="Gene3D" id="1.20.1250.20">
    <property type="entry name" value="MFS general substrate transporter like domains"/>
    <property type="match status" value="2"/>
</dbReference>
<keyword evidence="6 7" id="KW-0472">Membrane</keyword>
<dbReference type="EMBL" id="JAEVHL010000228">
    <property type="protein sequence ID" value="MBM0279016.1"/>
    <property type="molecule type" value="Genomic_DNA"/>
</dbReference>
<dbReference type="PANTHER" id="PTHR23513">
    <property type="entry name" value="INTEGRAL MEMBRANE EFFLUX PROTEIN-RELATED"/>
    <property type="match status" value="1"/>
</dbReference>
<dbReference type="InterPro" id="IPR022324">
    <property type="entry name" value="Bacilysin_exporter_BacE_put"/>
</dbReference>
<comment type="caution">
    <text evidence="9">The sequence shown here is derived from an EMBL/GenBank/DDBJ whole genome shotgun (WGS) entry which is preliminary data.</text>
</comment>
<keyword evidence="10" id="KW-1185">Reference proteome</keyword>
<organism evidence="9 10">
    <name type="scientific">Micromonospora tarensis</name>
    <dbReference type="NCBI Taxonomy" id="2806100"/>
    <lineage>
        <taxon>Bacteria</taxon>
        <taxon>Bacillati</taxon>
        <taxon>Actinomycetota</taxon>
        <taxon>Actinomycetes</taxon>
        <taxon>Micromonosporales</taxon>
        <taxon>Micromonosporaceae</taxon>
        <taxon>Micromonospora</taxon>
    </lineage>
</organism>
<evidence type="ECO:0000256" key="3">
    <source>
        <dbReference type="ARBA" id="ARBA00022475"/>
    </source>
</evidence>
<keyword evidence="2" id="KW-0813">Transport</keyword>
<feature type="domain" description="Major facilitator superfamily (MFS) profile" evidence="8">
    <location>
        <begin position="211"/>
        <end position="407"/>
    </location>
</feature>
<keyword evidence="5 7" id="KW-1133">Transmembrane helix</keyword>
<dbReference type="PROSITE" id="PS50850">
    <property type="entry name" value="MFS"/>
    <property type="match status" value="1"/>
</dbReference>
<keyword evidence="3" id="KW-1003">Cell membrane</keyword>
<evidence type="ECO:0000256" key="4">
    <source>
        <dbReference type="ARBA" id="ARBA00022692"/>
    </source>
</evidence>
<evidence type="ECO:0000256" key="7">
    <source>
        <dbReference type="SAM" id="Phobius"/>
    </source>
</evidence>
<dbReference type="SUPFAM" id="SSF103473">
    <property type="entry name" value="MFS general substrate transporter"/>
    <property type="match status" value="1"/>
</dbReference>
<dbReference type="InterPro" id="IPR036259">
    <property type="entry name" value="MFS_trans_sf"/>
</dbReference>
<feature type="transmembrane region" description="Helical" evidence="7">
    <location>
        <begin position="279"/>
        <end position="305"/>
    </location>
</feature>
<evidence type="ECO:0000256" key="2">
    <source>
        <dbReference type="ARBA" id="ARBA00022448"/>
    </source>
</evidence>
<gene>
    <name evidence="9" type="ORF">JM949_28925</name>
</gene>
<keyword evidence="4 7" id="KW-0812">Transmembrane</keyword>
<feature type="transmembrane region" description="Helical" evidence="7">
    <location>
        <begin position="164"/>
        <end position="184"/>
    </location>
</feature>
<dbReference type="InterPro" id="IPR010290">
    <property type="entry name" value="TM_effector"/>
</dbReference>
<dbReference type="PANTHER" id="PTHR23513:SF6">
    <property type="entry name" value="MAJOR FACILITATOR SUPERFAMILY ASSOCIATED DOMAIN-CONTAINING PROTEIN"/>
    <property type="match status" value="1"/>
</dbReference>
<feature type="transmembrane region" description="Helical" evidence="7">
    <location>
        <begin position="41"/>
        <end position="61"/>
    </location>
</feature>
<dbReference type="Pfam" id="PF05977">
    <property type="entry name" value="MFS_3"/>
    <property type="match status" value="1"/>
</dbReference>
<dbReference type="Proteomes" id="UP000622245">
    <property type="component" value="Unassembled WGS sequence"/>
</dbReference>
<evidence type="ECO:0000313" key="10">
    <source>
        <dbReference type="Proteomes" id="UP000622245"/>
    </source>
</evidence>
<protein>
    <submittedName>
        <fullName evidence="9">MFS transporter</fullName>
    </submittedName>
</protein>
<evidence type="ECO:0000259" key="8">
    <source>
        <dbReference type="PROSITE" id="PS50850"/>
    </source>
</evidence>
<evidence type="ECO:0000256" key="1">
    <source>
        <dbReference type="ARBA" id="ARBA00004651"/>
    </source>
</evidence>
<evidence type="ECO:0000256" key="6">
    <source>
        <dbReference type="ARBA" id="ARBA00023136"/>
    </source>
</evidence>
<dbReference type="InterPro" id="IPR020846">
    <property type="entry name" value="MFS_dom"/>
</dbReference>
<dbReference type="PRINTS" id="PR01988">
    <property type="entry name" value="EXPORTERBACE"/>
</dbReference>
<feature type="transmembrane region" description="Helical" evidence="7">
    <location>
        <begin position="367"/>
        <end position="387"/>
    </location>
</feature>
<feature type="transmembrane region" description="Helical" evidence="7">
    <location>
        <begin position="247"/>
        <end position="267"/>
    </location>
</feature>
<comment type="subcellular location">
    <subcellularLocation>
        <location evidence="1">Cell membrane</location>
        <topology evidence="1">Multi-pass membrane protein</topology>
    </subcellularLocation>
</comment>